<dbReference type="AlphaFoldDB" id="A0A1M6UKZ7"/>
<name>A0A1M6UKZ7_9FLAO</name>
<dbReference type="Proteomes" id="UP000198940">
    <property type="component" value="Unassembled WGS sequence"/>
</dbReference>
<dbReference type="EMBL" id="FOKU01000013">
    <property type="protein sequence ID" value="SFC55219.1"/>
    <property type="molecule type" value="Genomic_DNA"/>
</dbReference>
<evidence type="ECO:0000313" key="4">
    <source>
        <dbReference type="Proteomes" id="UP000198940"/>
    </source>
</evidence>
<proteinExistence type="predicted"/>
<dbReference type="Proteomes" id="UP000184031">
    <property type="component" value="Unassembled WGS sequence"/>
</dbReference>
<dbReference type="STRING" id="1055723.SAMN05216293_1664"/>
<protein>
    <submittedName>
        <fullName evidence="2">Uncharacterized protein</fullName>
    </submittedName>
</protein>
<accession>A0A1M6UKZ7</accession>
<comment type="caution">
    <text evidence="2">The sequence shown here is derived from an EMBL/GenBank/DDBJ whole genome shotgun (WGS) entry which is preliminary data.</text>
</comment>
<sequence>MIITKFFAKRPPFIGRGQGGLVMSTIFDRVDFIQGLFNALTEYFFLSSSNSIEQLKTQLFVFHRNMNKKQGKKFKLIQLLLLK</sequence>
<evidence type="ECO:0000313" key="2">
    <source>
        <dbReference type="EMBL" id="SHK69810.1"/>
    </source>
</evidence>
<organism evidence="2 3">
    <name type="scientific">Flagellimonas taeanensis</name>
    <dbReference type="NCBI Taxonomy" id="1005926"/>
    <lineage>
        <taxon>Bacteria</taxon>
        <taxon>Pseudomonadati</taxon>
        <taxon>Bacteroidota</taxon>
        <taxon>Flavobacteriia</taxon>
        <taxon>Flavobacteriales</taxon>
        <taxon>Flavobacteriaceae</taxon>
        <taxon>Flagellimonas</taxon>
    </lineage>
</organism>
<gene>
    <name evidence="1" type="ORF">SAMN04487891_113102</name>
    <name evidence="2" type="ORF">SAMN05216293_1664</name>
</gene>
<evidence type="ECO:0000313" key="3">
    <source>
        <dbReference type="Proteomes" id="UP000184031"/>
    </source>
</evidence>
<keyword evidence="4" id="KW-1185">Reference proteome</keyword>
<evidence type="ECO:0000313" key="1">
    <source>
        <dbReference type="EMBL" id="SFC55219.1"/>
    </source>
</evidence>
<reference evidence="2 3" key="1">
    <citation type="submission" date="2016-11" db="EMBL/GenBank/DDBJ databases">
        <authorList>
            <person name="Varghese N."/>
            <person name="Submissions S."/>
        </authorList>
    </citation>
    <scope>NUCLEOTIDE SEQUENCE [LARGE SCALE GENOMIC DNA]</scope>
    <source>
        <strain evidence="2 3">CGMCC 1.12174</strain>
        <strain evidence="1 4">DSM 26351</strain>
    </source>
</reference>
<dbReference type="EMBL" id="FRAT01000004">
    <property type="protein sequence ID" value="SHK69810.1"/>
    <property type="molecule type" value="Genomic_DNA"/>
</dbReference>